<keyword evidence="6 7" id="KW-0067">ATP-binding</keyword>
<dbReference type="CDD" id="cd00318">
    <property type="entry name" value="Phosphoglycerate_kinase"/>
    <property type="match status" value="1"/>
</dbReference>
<dbReference type="PANTHER" id="PTHR11406:SF23">
    <property type="entry name" value="PHOSPHOGLYCERATE KINASE 1, CHLOROPLASTIC-RELATED"/>
    <property type="match status" value="1"/>
</dbReference>
<dbReference type="InterPro" id="IPR001576">
    <property type="entry name" value="Phosphoglycerate_kinase"/>
</dbReference>
<dbReference type="RefSeq" id="WP_074199043.1">
    <property type="nucleotide sequence ID" value="NZ_FSQZ01000001.1"/>
</dbReference>
<sequence>MPLRIPEAKDVAGKKVLVRVDFNVPMKDGAVTDDTRIKAHLETLKFLRDSGAFISLVSHLGRPKEGKDPEFSLKPVADHLGNVTGWKVRFVPDCIGVAVEEAVASQSQDEILVLENVRFYKEETKNDPSFAKKLARPFEVFVMDAFSAAHRAHASTRGVADYLKPFAGFLVKKEIEALSVVRDNPMHPYVLILGGAKVSDKIGVIENLLSKVDHIVIGGGMAYTFLKAKGHGIGKSLCEEDKIEYAKKMLSLADSKGVKIHLPFDSVIADEIKDGVTAQVVDVEKGIPDDMMGLDIGPKTAKAFCDVIKEANTVFWNGPMGVFELETFRAGTKNVAMAVAEVTKRGGHTVVGGGDTAAAVNLLGFSEQMTHVSTGGGASLEFMEGKMLPGIEPLIL</sequence>
<comment type="subcellular location">
    <subcellularLocation>
        <location evidence="7">Cytoplasm</location>
    </subcellularLocation>
</comment>
<comment type="caution">
    <text evidence="9">The sequence shown here is derived from an EMBL/GenBank/DDBJ whole genome shotgun (WGS) entry which is preliminary data.</text>
</comment>
<feature type="binding site" evidence="7">
    <location>
        <position position="118"/>
    </location>
    <ligand>
        <name>substrate</name>
    </ligand>
</feature>
<dbReference type="InterPro" id="IPR036043">
    <property type="entry name" value="Phosphoglycerate_kinase_sf"/>
</dbReference>
<evidence type="ECO:0000313" key="9">
    <source>
        <dbReference type="EMBL" id="SIN62825.1"/>
    </source>
</evidence>
<evidence type="ECO:0000313" key="10">
    <source>
        <dbReference type="Proteomes" id="UP000185093"/>
    </source>
</evidence>
<dbReference type="Proteomes" id="UP000185093">
    <property type="component" value="Unassembled WGS sequence"/>
</dbReference>
<evidence type="ECO:0000256" key="3">
    <source>
        <dbReference type="ARBA" id="ARBA00022679"/>
    </source>
</evidence>
<dbReference type="HAMAP" id="MF_00145">
    <property type="entry name" value="Phosphoglyc_kinase"/>
    <property type="match status" value="1"/>
</dbReference>
<feature type="binding site" evidence="7">
    <location>
        <begin position="21"/>
        <end position="23"/>
    </location>
    <ligand>
        <name>substrate</name>
    </ligand>
</feature>
<evidence type="ECO:0000256" key="2">
    <source>
        <dbReference type="ARBA" id="ARBA00013061"/>
    </source>
</evidence>
<feature type="binding site" evidence="7">
    <location>
        <begin position="59"/>
        <end position="62"/>
    </location>
    <ligand>
        <name>substrate</name>
    </ligand>
</feature>
<evidence type="ECO:0000256" key="1">
    <source>
        <dbReference type="ARBA" id="ARBA00000642"/>
    </source>
</evidence>
<dbReference type="PROSITE" id="PS00111">
    <property type="entry name" value="PGLYCERATE_KINASE"/>
    <property type="match status" value="1"/>
</dbReference>
<comment type="catalytic activity">
    <reaction evidence="1 7 8">
        <text>(2R)-3-phosphoglycerate + ATP = (2R)-3-phospho-glyceroyl phosphate + ADP</text>
        <dbReference type="Rhea" id="RHEA:14801"/>
        <dbReference type="ChEBI" id="CHEBI:30616"/>
        <dbReference type="ChEBI" id="CHEBI:57604"/>
        <dbReference type="ChEBI" id="CHEBI:58272"/>
        <dbReference type="ChEBI" id="CHEBI:456216"/>
        <dbReference type="EC" id="2.7.2.3"/>
    </reaction>
</comment>
<feature type="binding site" evidence="7">
    <location>
        <position position="201"/>
    </location>
    <ligand>
        <name>ATP</name>
        <dbReference type="ChEBI" id="CHEBI:30616"/>
    </ligand>
</feature>
<evidence type="ECO:0000256" key="8">
    <source>
        <dbReference type="RuleBase" id="RU000532"/>
    </source>
</evidence>
<dbReference type="Pfam" id="PF00162">
    <property type="entry name" value="PGK"/>
    <property type="match status" value="1"/>
</dbReference>
<dbReference type="PIRSF" id="PIRSF000724">
    <property type="entry name" value="Pgk"/>
    <property type="match status" value="1"/>
</dbReference>
<feature type="binding site" evidence="7">
    <location>
        <position position="293"/>
    </location>
    <ligand>
        <name>ATP</name>
        <dbReference type="ChEBI" id="CHEBI:30616"/>
    </ligand>
</feature>
<organism evidence="9 10">
    <name type="scientific">Acetomicrobium flavidum</name>
    <dbReference type="NCBI Taxonomy" id="49896"/>
    <lineage>
        <taxon>Bacteria</taxon>
        <taxon>Thermotogati</taxon>
        <taxon>Synergistota</taxon>
        <taxon>Synergistia</taxon>
        <taxon>Synergistales</taxon>
        <taxon>Acetomicrobiaceae</taxon>
        <taxon>Acetomicrobium</taxon>
    </lineage>
</organism>
<dbReference type="InterPro" id="IPR015911">
    <property type="entry name" value="Phosphoglycerate_kinase_CS"/>
</dbReference>
<proteinExistence type="inferred from homology"/>
<protein>
    <recommendedName>
        <fullName evidence="2 7">Phosphoglycerate kinase</fullName>
        <ecNumber evidence="2 7">2.7.2.3</ecNumber>
    </recommendedName>
</protein>
<dbReference type="SUPFAM" id="SSF53748">
    <property type="entry name" value="Phosphoglycerate kinase"/>
    <property type="match status" value="1"/>
</dbReference>
<comment type="subunit">
    <text evidence="7">Monomer.</text>
</comment>
<dbReference type="InterPro" id="IPR015824">
    <property type="entry name" value="Phosphoglycerate_kinase_N"/>
</dbReference>
<keyword evidence="3 7" id="KW-0808">Transferase</keyword>
<evidence type="ECO:0000256" key="7">
    <source>
        <dbReference type="HAMAP-Rule" id="MF_00145"/>
    </source>
</evidence>
<comment type="similarity">
    <text evidence="7 8">Belongs to the phosphoglycerate kinase family.</text>
</comment>
<feature type="binding site" evidence="7">
    <location>
        <position position="324"/>
    </location>
    <ligand>
        <name>ATP</name>
        <dbReference type="ChEBI" id="CHEBI:30616"/>
    </ligand>
</feature>
<evidence type="ECO:0000256" key="4">
    <source>
        <dbReference type="ARBA" id="ARBA00022741"/>
    </source>
</evidence>
<accession>A0ABY1JAX9</accession>
<gene>
    <name evidence="7" type="primary">pgk</name>
    <name evidence="9" type="ORF">SAMN05444368_0255</name>
</gene>
<dbReference type="PANTHER" id="PTHR11406">
    <property type="entry name" value="PHOSPHOGLYCERATE KINASE"/>
    <property type="match status" value="1"/>
</dbReference>
<name>A0ABY1JAX9_9BACT</name>
<evidence type="ECO:0000256" key="6">
    <source>
        <dbReference type="ARBA" id="ARBA00022840"/>
    </source>
</evidence>
<keyword evidence="7" id="KW-0324">Glycolysis</keyword>
<dbReference type="Gene3D" id="3.40.50.1260">
    <property type="entry name" value="Phosphoglycerate kinase, N-terminal domain"/>
    <property type="match status" value="2"/>
</dbReference>
<keyword evidence="4 7" id="KW-0547">Nucleotide-binding</keyword>
<dbReference type="EMBL" id="FSQZ01000001">
    <property type="protein sequence ID" value="SIN62825.1"/>
    <property type="molecule type" value="Genomic_DNA"/>
</dbReference>
<dbReference type="GO" id="GO:0016301">
    <property type="term" value="F:kinase activity"/>
    <property type="evidence" value="ECO:0007669"/>
    <property type="project" value="UniProtKB-KW"/>
</dbReference>
<keyword evidence="5 7" id="KW-0418">Kinase</keyword>
<evidence type="ECO:0000256" key="5">
    <source>
        <dbReference type="ARBA" id="ARBA00022777"/>
    </source>
</evidence>
<keyword evidence="7" id="KW-0963">Cytoplasm</keyword>
<dbReference type="PRINTS" id="PR00477">
    <property type="entry name" value="PHGLYCKINASE"/>
</dbReference>
<dbReference type="EC" id="2.7.2.3" evidence="2 7"/>
<keyword evidence="10" id="KW-1185">Reference proteome</keyword>
<feature type="binding site" evidence="7">
    <location>
        <position position="36"/>
    </location>
    <ligand>
        <name>substrate</name>
    </ligand>
</feature>
<feature type="binding site" evidence="7">
    <location>
        <begin position="353"/>
        <end position="356"/>
    </location>
    <ligand>
        <name>ATP</name>
        <dbReference type="ChEBI" id="CHEBI:30616"/>
    </ligand>
</feature>
<comment type="pathway">
    <text evidence="7">Carbohydrate degradation; glycolysis; pyruvate from D-glyceraldehyde 3-phosphate: step 2/5.</text>
</comment>
<reference evidence="9 10" key="1">
    <citation type="submission" date="2016-11" db="EMBL/GenBank/DDBJ databases">
        <authorList>
            <person name="Varghese N."/>
            <person name="Submissions S."/>
        </authorList>
    </citation>
    <scope>NUCLEOTIDE SEQUENCE [LARGE SCALE GENOMIC DNA]</scope>
    <source>
        <strain evidence="9 10">DSM 20664</strain>
    </source>
</reference>
<feature type="binding site" evidence="7">
    <location>
        <position position="151"/>
    </location>
    <ligand>
        <name>substrate</name>
    </ligand>
</feature>